<dbReference type="PANTHER" id="PTHR43032">
    <property type="entry name" value="PROTEIN-METHIONINE-SULFOXIDE REDUCTASE"/>
    <property type="match status" value="1"/>
</dbReference>
<comment type="caution">
    <text evidence="4">The sequence shown here is derived from an EMBL/GenBank/DDBJ whole genome shotgun (WGS) entry which is preliminary data.</text>
</comment>
<dbReference type="Proteomes" id="UP001194469">
    <property type="component" value="Unassembled WGS sequence"/>
</dbReference>
<dbReference type="Gene3D" id="3.90.420.10">
    <property type="entry name" value="Oxidoreductase, molybdopterin-binding domain"/>
    <property type="match status" value="1"/>
</dbReference>
<evidence type="ECO:0000313" key="4">
    <source>
        <dbReference type="EMBL" id="MBG3875701.1"/>
    </source>
</evidence>
<keyword evidence="2" id="KW-0812">Transmembrane</keyword>
<organism evidence="4 5">
    <name type="scientific">Nitratidesulfovibrio oxamicus</name>
    <dbReference type="NCBI Taxonomy" id="32016"/>
    <lineage>
        <taxon>Bacteria</taxon>
        <taxon>Pseudomonadati</taxon>
        <taxon>Thermodesulfobacteriota</taxon>
        <taxon>Desulfovibrionia</taxon>
        <taxon>Desulfovibrionales</taxon>
        <taxon>Desulfovibrionaceae</taxon>
        <taxon>Nitratidesulfovibrio</taxon>
    </lineage>
</organism>
<evidence type="ECO:0000256" key="2">
    <source>
        <dbReference type="SAM" id="Phobius"/>
    </source>
</evidence>
<keyword evidence="2" id="KW-1133">Transmembrane helix</keyword>
<keyword evidence="2" id="KW-0472">Membrane</keyword>
<dbReference type="InterPro" id="IPR036374">
    <property type="entry name" value="OxRdtase_Mopterin-bd_sf"/>
</dbReference>
<reference evidence="4 5" key="1">
    <citation type="submission" date="2019-08" db="EMBL/GenBank/DDBJ databases">
        <authorList>
            <person name="Luo N."/>
        </authorList>
    </citation>
    <scope>NUCLEOTIDE SEQUENCE [LARGE SCALE GENOMIC DNA]</scope>
    <source>
        <strain evidence="4 5">NCIMB 9442</strain>
    </source>
</reference>
<dbReference type="Pfam" id="PF00174">
    <property type="entry name" value="Oxidored_molyb"/>
    <property type="match status" value="1"/>
</dbReference>
<feature type="domain" description="Oxidoreductase molybdopterin-binding" evidence="3">
    <location>
        <begin position="110"/>
        <end position="256"/>
    </location>
</feature>
<name>A0ABS0J117_9BACT</name>
<gene>
    <name evidence="4" type="ORF">FVW20_01325</name>
</gene>
<feature type="transmembrane region" description="Helical" evidence="2">
    <location>
        <begin position="55"/>
        <end position="76"/>
    </location>
</feature>
<dbReference type="EMBL" id="VRYY01000026">
    <property type="protein sequence ID" value="MBG3875701.1"/>
    <property type="molecule type" value="Genomic_DNA"/>
</dbReference>
<dbReference type="InterPro" id="IPR000572">
    <property type="entry name" value="OxRdtase_Mopterin-bd_dom"/>
</dbReference>
<evidence type="ECO:0000256" key="1">
    <source>
        <dbReference type="SAM" id="MobiDB-lite"/>
    </source>
</evidence>
<feature type="region of interest" description="Disordered" evidence="1">
    <location>
        <begin position="1"/>
        <end position="48"/>
    </location>
</feature>
<sequence>MPDFRIMNRATQARDATGHTPPSRQRRQAAPLDTQPAPQGDAMSRHTPPLTRRTFLGVAAGAIVSIGLPGTFMVLADPAWSATEKKFRKDGRPRIPPGQAPIEYIPDMGGTPGKATTTNWQLRIHGEVNKPVTLSFQDFLEFEQVDTTCDIHCVTGWTLLDSTWTGVRLSTLVEHAQPAISKGFLVIEAARGYTTSIPLTEAAKPDAILAYRLFGKPLPAENGAPVRAVVPDRYFYKSAKWVEGLKIVSKDEPGFWETRGYSNSADPWKEERH</sequence>
<feature type="region of interest" description="Disordered" evidence="1">
    <location>
        <begin position="86"/>
        <end position="111"/>
    </location>
</feature>
<keyword evidence="5" id="KW-1185">Reference proteome</keyword>
<dbReference type="PANTHER" id="PTHR43032:SF4">
    <property type="entry name" value="OXIDOREDUCTASE MOLYBDOPTERIN-BINDING DOMAIN-CONTAINING PROTEIN"/>
    <property type="match status" value="1"/>
</dbReference>
<dbReference type="SUPFAM" id="SSF56524">
    <property type="entry name" value="Oxidoreductase molybdopterin-binding domain"/>
    <property type="match status" value="1"/>
</dbReference>
<protein>
    <submittedName>
        <fullName evidence="4">Molybdopterin-dependent oxidoreductase</fullName>
    </submittedName>
</protein>
<evidence type="ECO:0000259" key="3">
    <source>
        <dbReference type="Pfam" id="PF00174"/>
    </source>
</evidence>
<evidence type="ECO:0000313" key="5">
    <source>
        <dbReference type="Proteomes" id="UP001194469"/>
    </source>
</evidence>
<accession>A0ABS0J117</accession>
<proteinExistence type="predicted"/>